<dbReference type="Pfam" id="PF13175">
    <property type="entry name" value="AAA_15"/>
    <property type="match status" value="1"/>
</dbReference>
<dbReference type="RefSeq" id="WP_349229281.1">
    <property type="nucleotide sequence ID" value="NZ_JBBMFJ010000013.1"/>
</dbReference>
<evidence type="ECO:0000313" key="3">
    <source>
        <dbReference type="Proteomes" id="UP001437460"/>
    </source>
</evidence>
<name>A0ABV1HL72_9FIRM</name>
<sequence length="192" mass="21528">MIFTSLQSWILQVLHTLYFSANSTIQLSLLVIDEIELGLHESAQKRLIQELKKLCLELHCQIICSTHSCTILDCLPPKGRFYLESVDGMTNIFSNISSEYATGKLSAGEKKELSVYTEDEVGCSILQGFLPNPILRRIKIVPIGSDQAVLKQLAAAYRVGNHACIAFCDGDKRQNYEKATSQVKRHLEGRRV</sequence>
<feature type="domain" description="Endonuclease GajA/Old nuclease/RecF-like AAA" evidence="1">
    <location>
        <begin position="10"/>
        <end position="71"/>
    </location>
</feature>
<comment type="caution">
    <text evidence="2">The sequence shown here is derived from an EMBL/GenBank/DDBJ whole genome shotgun (WGS) entry which is preliminary data.</text>
</comment>
<dbReference type="InterPro" id="IPR027417">
    <property type="entry name" value="P-loop_NTPase"/>
</dbReference>
<proteinExistence type="predicted"/>
<dbReference type="EMBL" id="JBBMFJ010000013">
    <property type="protein sequence ID" value="MEQ2563073.1"/>
    <property type="molecule type" value="Genomic_DNA"/>
</dbReference>
<gene>
    <name evidence="2" type="ORF">WMO41_07830</name>
</gene>
<organism evidence="2 3">
    <name type="scientific">Ventrimonas faecis</name>
    <dbReference type="NCBI Taxonomy" id="3133170"/>
    <lineage>
        <taxon>Bacteria</taxon>
        <taxon>Bacillati</taxon>
        <taxon>Bacillota</taxon>
        <taxon>Clostridia</taxon>
        <taxon>Lachnospirales</taxon>
        <taxon>Lachnospiraceae</taxon>
        <taxon>Ventrimonas</taxon>
    </lineage>
</organism>
<dbReference type="SUPFAM" id="SSF52540">
    <property type="entry name" value="P-loop containing nucleoside triphosphate hydrolases"/>
    <property type="match status" value="1"/>
</dbReference>
<dbReference type="Proteomes" id="UP001437460">
    <property type="component" value="Unassembled WGS sequence"/>
</dbReference>
<reference evidence="2 3" key="1">
    <citation type="submission" date="2024-03" db="EMBL/GenBank/DDBJ databases">
        <title>Human intestinal bacterial collection.</title>
        <authorList>
            <person name="Pauvert C."/>
            <person name="Hitch T.C.A."/>
            <person name="Clavel T."/>
        </authorList>
    </citation>
    <scope>NUCLEOTIDE SEQUENCE [LARGE SCALE GENOMIC DNA]</scope>
    <source>
        <strain evidence="2 3">CLA-AP-H27</strain>
    </source>
</reference>
<accession>A0ABV1HL72</accession>
<keyword evidence="3" id="KW-1185">Reference proteome</keyword>
<dbReference type="InterPro" id="IPR041685">
    <property type="entry name" value="AAA_GajA/Old/RecF-like"/>
</dbReference>
<dbReference type="Gene3D" id="3.40.50.300">
    <property type="entry name" value="P-loop containing nucleotide triphosphate hydrolases"/>
    <property type="match status" value="1"/>
</dbReference>
<protein>
    <submittedName>
        <fullName evidence="2">AAA family ATPase</fullName>
    </submittedName>
</protein>
<evidence type="ECO:0000259" key="1">
    <source>
        <dbReference type="Pfam" id="PF13175"/>
    </source>
</evidence>
<evidence type="ECO:0000313" key="2">
    <source>
        <dbReference type="EMBL" id="MEQ2563073.1"/>
    </source>
</evidence>